<keyword evidence="5" id="KW-0539">Nucleus</keyword>
<dbReference type="InterPro" id="IPR052035">
    <property type="entry name" value="ZnF_BED_domain_contain"/>
</dbReference>
<organism evidence="7 8">
    <name type="scientific">Trachymyrmex cornetzi</name>
    <dbReference type="NCBI Taxonomy" id="471704"/>
    <lineage>
        <taxon>Eukaryota</taxon>
        <taxon>Metazoa</taxon>
        <taxon>Ecdysozoa</taxon>
        <taxon>Arthropoda</taxon>
        <taxon>Hexapoda</taxon>
        <taxon>Insecta</taxon>
        <taxon>Pterygota</taxon>
        <taxon>Neoptera</taxon>
        <taxon>Endopterygota</taxon>
        <taxon>Hymenoptera</taxon>
        <taxon>Apocrita</taxon>
        <taxon>Aculeata</taxon>
        <taxon>Formicoidea</taxon>
        <taxon>Formicidae</taxon>
        <taxon>Myrmicinae</taxon>
        <taxon>Trachymyrmex</taxon>
    </lineage>
</organism>
<feature type="non-terminal residue" evidence="7">
    <location>
        <position position="1"/>
    </location>
</feature>
<dbReference type="InterPro" id="IPR008906">
    <property type="entry name" value="HATC_C_dom"/>
</dbReference>
<evidence type="ECO:0000313" key="8">
    <source>
        <dbReference type="Proteomes" id="UP000078492"/>
    </source>
</evidence>
<evidence type="ECO:0000259" key="6">
    <source>
        <dbReference type="Pfam" id="PF05699"/>
    </source>
</evidence>
<evidence type="ECO:0000256" key="3">
    <source>
        <dbReference type="ARBA" id="ARBA00022771"/>
    </source>
</evidence>
<dbReference type="AlphaFoldDB" id="A0A151K2T5"/>
<feature type="domain" description="HAT C-terminal dimerisation" evidence="6">
    <location>
        <begin position="152"/>
        <end position="228"/>
    </location>
</feature>
<accession>A0A151K2T5</accession>
<keyword evidence="2" id="KW-0479">Metal-binding</keyword>
<keyword evidence="8" id="KW-1185">Reference proteome</keyword>
<dbReference type="GO" id="GO:0008270">
    <property type="term" value="F:zinc ion binding"/>
    <property type="evidence" value="ECO:0007669"/>
    <property type="project" value="UniProtKB-KW"/>
</dbReference>
<dbReference type="GO" id="GO:0046983">
    <property type="term" value="F:protein dimerization activity"/>
    <property type="evidence" value="ECO:0007669"/>
    <property type="project" value="InterPro"/>
</dbReference>
<dbReference type="PANTHER" id="PTHR46481">
    <property type="entry name" value="ZINC FINGER BED DOMAIN-CONTAINING PROTEIN 4"/>
    <property type="match status" value="1"/>
</dbReference>
<keyword evidence="3" id="KW-0863">Zinc-finger</keyword>
<dbReference type="SUPFAM" id="SSF53098">
    <property type="entry name" value="Ribonuclease H-like"/>
    <property type="match status" value="1"/>
</dbReference>
<reference evidence="7 8" key="1">
    <citation type="submission" date="2015-09" db="EMBL/GenBank/DDBJ databases">
        <title>Trachymyrmex cornetzi WGS genome.</title>
        <authorList>
            <person name="Nygaard S."/>
            <person name="Hu H."/>
            <person name="Boomsma J."/>
            <person name="Zhang G."/>
        </authorList>
    </citation>
    <scope>NUCLEOTIDE SEQUENCE [LARGE SCALE GENOMIC DNA]</scope>
    <source>
        <strain evidence="7">Tcor2-1</strain>
        <tissue evidence="7">Whole body</tissue>
    </source>
</reference>
<evidence type="ECO:0000256" key="4">
    <source>
        <dbReference type="ARBA" id="ARBA00022833"/>
    </source>
</evidence>
<gene>
    <name evidence="7" type="ORF">ALC57_00081</name>
</gene>
<dbReference type="PANTHER" id="PTHR46481:SF10">
    <property type="entry name" value="ZINC FINGER BED DOMAIN-CONTAINING PROTEIN 39"/>
    <property type="match status" value="1"/>
</dbReference>
<comment type="caution">
    <text evidence="7">The sequence shown here is derived from an EMBL/GenBank/DDBJ whole genome shotgun (WGS) entry which is preliminary data.</text>
</comment>
<dbReference type="InterPro" id="IPR012337">
    <property type="entry name" value="RNaseH-like_sf"/>
</dbReference>
<keyword evidence="4" id="KW-0862">Zinc</keyword>
<evidence type="ECO:0000256" key="1">
    <source>
        <dbReference type="ARBA" id="ARBA00004123"/>
    </source>
</evidence>
<sequence>VQLLKPFDEATSIACGEHYLTGSKVIPVVNTLKHKLDSLVPNTEIGIHFKFEIQRQFSKRFNNIEKVYPLAISTILDPRFKNIHFSDKIACAYSINKITQMININTEQLDESEFQNVEENNPVENNNFWTFHEHLVKSKHIPKNDDFTMADELKYYLNQPLKKINDSPLQYWLTNMHSALKDISLKYLSIIATSVPSERLFSRAGNIITENRNRMTGEHLNELLFLNSLSVEDWLL</sequence>
<comment type="subcellular location">
    <subcellularLocation>
        <location evidence="1">Nucleus</location>
    </subcellularLocation>
</comment>
<evidence type="ECO:0000313" key="7">
    <source>
        <dbReference type="EMBL" id="KYN50444.1"/>
    </source>
</evidence>
<evidence type="ECO:0000256" key="5">
    <source>
        <dbReference type="ARBA" id="ARBA00023242"/>
    </source>
</evidence>
<protein>
    <submittedName>
        <fullName evidence="7">Zinc finger BED domain-containing protein 4</fullName>
    </submittedName>
</protein>
<dbReference type="Pfam" id="PF05699">
    <property type="entry name" value="Dimer_Tnp_hAT"/>
    <property type="match status" value="1"/>
</dbReference>
<evidence type="ECO:0000256" key="2">
    <source>
        <dbReference type="ARBA" id="ARBA00022723"/>
    </source>
</evidence>
<proteinExistence type="predicted"/>
<dbReference type="GO" id="GO:0005634">
    <property type="term" value="C:nucleus"/>
    <property type="evidence" value="ECO:0007669"/>
    <property type="project" value="UniProtKB-SubCell"/>
</dbReference>
<dbReference type="EMBL" id="LKEY01014403">
    <property type="protein sequence ID" value="KYN50444.1"/>
    <property type="molecule type" value="Genomic_DNA"/>
</dbReference>
<dbReference type="Proteomes" id="UP000078492">
    <property type="component" value="Unassembled WGS sequence"/>
</dbReference>
<name>A0A151K2T5_9HYME</name>